<dbReference type="Proteomes" id="UP001501676">
    <property type="component" value="Unassembled WGS sequence"/>
</dbReference>
<dbReference type="Pfam" id="PF05729">
    <property type="entry name" value="NACHT"/>
    <property type="match status" value="1"/>
</dbReference>
<dbReference type="InterPro" id="IPR054547">
    <property type="entry name" value="NNH1"/>
</dbReference>
<keyword evidence="5" id="KW-1185">Reference proteome</keyword>
<gene>
    <name evidence="4" type="ORF">GCM10020369_81110</name>
</gene>
<dbReference type="SUPFAM" id="SSF52058">
    <property type="entry name" value="L domain-like"/>
    <property type="match status" value="1"/>
</dbReference>
<dbReference type="PANTHER" id="PTHR46844:SF1">
    <property type="entry name" value="SLR5058 PROTEIN"/>
    <property type="match status" value="1"/>
</dbReference>
<evidence type="ECO:0000313" key="4">
    <source>
        <dbReference type="EMBL" id="GAA3398229.1"/>
    </source>
</evidence>
<protein>
    <submittedName>
        <fullName evidence="4">NACHT domain-containing protein</fullName>
    </submittedName>
</protein>
<keyword evidence="2" id="KW-0067">ATP-binding</keyword>
<sequence length="1063" mass="117333">MNVRLGDDFRRRRFNREVEAMADAVAQRLLPLWSQELGDLDVGERRAALDAVAAGFEATDLSDASLFAMDVDAKNLAQRLRARLPDATERAGLSAAGSKFHDVVLDECCACYVELVVHLPPFTARATAEALGRMSRLADQVNLALQRLPARTLTAPHGTAHDEEFRLRYLRLVSATLDDMELFGVDIRSYRPTTTLSVAYISLSATTRMLGRRTGRTRPYDSAQWLADAAAPPRDTTVRIEQALGSSRRILVRGDAGSGKSTLLKWLAINSARGTFSADLAHLNGHTPFLIKLRSYAGRQMPKPEEFLDDLADPLTALMPAGFAHRRMESGTALVLVDGIDELPADERRRVRDWLRKLVSSFPDSHIVATSRPAAAAASWLEPEGFVSAFLERISSGDVRTLIRRWHDAVREADSLPCDPRDLPRYEAALLGRLEGSADLRALATIPLLCAMLCALNLDRRTYLPKDRISIYQAALTLLLDRRDAERQIPSARTTHLGVDDKRQILRHLAWRLTINGRSELSRTEAIQRITDKLTSMPHLSGDASEALEHLIHRSGVLREPAADRIDFVHRTFQEYLTAEEAADQGDIGLLIHNAHLDHWRDVVVMAAGLANSPLRHELIIGILDRAEAEPRNRRRLRLLAASCLETAPSLARELANRVETCMAGLLPPRGTAEARSLASVGASLLPRMLVEPGDLSEAAAAATVRTAALINGSEAWPVLERFAADPRHRVQRELIAVWEYFDPDEYADRILADAPLINGSVTIVNQNLLASLTRLRRLAELEVRLNDVTDLDCLVGLPRLKMLSIDGDFQDLAPLAPHAELENVLLATRSQLDPGPLTLLPKLARLFYYPGKVADLNFIRSMSLADLAVNGIHEVADFSALGTQQRLTSLALYDYAEDADLSALRDLPILRSLDVGRIRPTTHLNAVSRPGIARLAALAPGLTQLGFLQVSMSSELPELARFGQLDSLSIRSCDVSDLSPLSSVPSLTKLEIAPSDGDLSFLAGLRSVDRLAELTILSDKDDTWTVDLSLLGDRPLIVRLYRDRHRIIGAGRGIRVKRIDYQ</sequence>
<evidence type="ECO:0000313" key="5">
    <source>
        <dbReference type="Proteomes" id="UP001501676"/>
    </source>
</evidence>
<accession>A0ABP6TC12</accession>
<dbReference type="InterPro" id="IPR007111">
    <property type="entry name" value="NACHT_NTPase"/>
</dbReference>
<dbReference type="EMBL" id="BAAAYN010000079">
    <property type="protein sequence ID" value="GAA3398229.1"/>
    <property type="molecule type" value="Genomic_DNA"/>
</dbReference>
<evidence type="ECO:0000256" key="1">
    <source>
        <dbReference type="ARBA" id="ARBA00022741"/>
    </source>
</evidence>
<dbReference type="Pfam" id="PF22733">
    <property type="entry name" value="NNH1"/>
    <property type="match status" value="1"/>
</dbReference>
<evidence type="ECO:0000259" key="3">
    <source>
        <dbReference type="PROSITE" id="PS50837"/>
    </source>
</evidence>
<dbReference type="PROSITE" id="PS50837">
    <property type="entry name" value="NACHT"/>
    <property type="match status" value="1"/>
</dbReference>
<dbReference type="InterPro" id="IPR032675">
    <property type="entry name" value="LRR_dom_sf"/>
</dbReference>
<proteinExistence type="predicted"/>
<dbReference type="PANTHER" id="PTHR46844">
    <property type="entry name" value="SLR5058 PROTEIN"/>
    <property type="match status" value="1"/>
</dbReference>
<organism evidence="4 5">
    <name type="scientific">Cryptosporangium minutisporangium</name>
    <dbReference type="NCBI Taxonomy" id="113569"/>
    <lineage>
        <taxon>Bacteria</taxon>
        <taxon>Bacillati</taxon>
        <taxon>Actinomycetota</taxon>
        <taxon>Actinomycetes</taxon>
        <taxon>Cryptosporangiales</taxon>
        <taxon>Cryptosporangiaceae</taxon>
        <taxon>Cryptosporangium</taxon>
    </lineage>
</organism>
<feature type="domain" description="NACHT" evidence="3">
    <location>
        <begin position="248"/>
        <end position="584"/>
    </location>
</feature>
<name>A0ABP6TC12_9ACTN</name>
<comment type="caution">
    <text evidence="4">The sequence shown here is derived from an EMBL/GenBank/DDBJ whole genome shotgun (WGS) entry which is preliminary data.</text>
</comment>
<evidence type="ECO:0000256" key="2">
    <source>
        <dbReference type="ARBA" id="ARBA00022840"/>
    </source>
</evidence>
<reference evidence="5" key="1">
    <citation type="journal article" date="2019" name="Int. J. Syst. Evol. Microbiol.">
        <title>The Global Catalogue of Microorganisms (GCM) 10K type strain sequencing project: providing services to taxonomists for standard genome sequencing and annotation.</title>
        <authorList>
            <consortium name="The Broad Institute Genomics Platform"/>
            <consortium name="The Broad Institute Genome Sequencing Center for Infectious Disease"/>
            <person name="Wu L."/>
            <person name="Ma J."/>
        </authorList>
    </citation>
    <scope>NUCLEOTIDE SEQUENCE [LARGE SCALE GENOMIC DNA]</scope>
    <source>
        <strain evidence="5">JCM 9458</strain>
    </source>
</reference>
<dbReference type="SUPFAM" id="SSF52540">
    <property type="entry name" value="P-loop containing nucleoside triphosphate hydrolases"/>
    <property type="match status" value="1"/>
</dbReference>
<dbReference type="InterPro" id="IPR027417">
    <property type="entry name" value="P-loop_NTPase"/>
</dbReference>
<dbReference type="Gene3D" id="3.80.10.10">
    <property type="entry name" value="Ribonuclease Inhibitor"/>
    <property type="match status" value="1"/>
</dbReference>
<keyword evidence="1" id="KW-0547">Nucleotide-binding</keyword>
<dbReference type="Gene3D" id="3.40.50.300">
    <property type="entry name" value="P-loop containing nucleotide triphosphate hydrolases"/>
    <property type="match status" value="1"/>
</dbReference>